<evidence type="ECO:0000313" key="2">
    <source>
        <dbReference type="EMBL" id="KAK7467730.1"/>
    </source>
</evidence>
<proteinExistence type="predicted"/>
<sequence>MPPTAVPSKGAKKSMKAPKSGRGGAGADKKRKRKRKESYASYIFKTLQPIDKNTVEECYGERKFVQAH</sequence>
<dbReference type="InterPro" id="IPR009072">
    <property type="entry name" value="Histone-fold"/>
</dbReference>
<keyword evidence="3" id="KW-1185">Reference proteome</keyword>
<reference evidence="2 3" key="1">
    <citation type="journal article" date="2023" name="Sci. Data">
        <title>Genome assembly of the Korean intertidal mud-creeper Batillaria attramentaria.</title>
        <authorList>
            <person name="Patra A.K."/>
            <person name="Ho P.T."/>
            <person name="Jun S."/>
            <person name="Lee S.J."/>
            <person name="Kim Y."/>
            <person name="Won Y.J."/>
        </authorList>
    </citation>
    <scope>NUCLEOTIDE SEQUENCE [LARGE SCALE GENOMIC DNA]</scope>
    <source>
        <strain evidence="2">Wonlab-2016</strain>
    </source>
</reference>
<dbReference type="Gene3D" id="1.10.20.10">
    <property type="entry name" value="Histone, subunit A"/>
    <property type="match status" value="1"/>
</dbReference>
<dbReference type="Proteomes" id="UP001519460">
    <property type="component" value="Unassembled WGS sequence"/>
</dbReference>
<dbReference type="AlphaFoldDB" id="A0ABD0JA46"/>
<evidence type="ECO:0000313" key="3">
    <source>
        <dbReference type="Proteomes" id="UP001519460"/>
    </source>
</evidence>
<protein>
    <recommendedName>
        <fullName evidence="4">Histone H2B</fullName>
    </recommendedName>
</protein>
<dbReference type="EMBL" id="JACVVK020000542">
    <property type="protein sequence ID" value="KAK7467730.1"/>
    <property type="molecule type" value="Genomic_DNA"/>
</dbReference>
<organism evidence="2 3">
    <name type="scientific">Batillaria attramentaria</name>
    <dbReference type="NCBI Taxonomy" id="370345"/>
    <lineage>
        <taxon>Eukaryota</taxon>
        <taxon>Metazoa</taxon>
        <taxon>Spiralia</taxon>
        <taxon>Lophotrochozoa</taxon>
        <taxon>Mollusca</taxon>
        <taxon>Gastropoda</taxon>
        <taxon>Caenogastropoda</taxon>
        <taxon>Sorbeoconcha</taxon>
        <taxon>Cerithioidea</taxon>
        <taxon>Batillariidae</taxon>
        <taxon>Batillaria</taxon>
    </lineage>
</organism>
<feature type="region of interest" description="Disordered" evidence="1">
    <location>
        <begin position="1"/>
        <end position="38"/>
    </location>
</feature>
<name>A0ABD0JA46_9CAEN</name>
<accession>A0ABD0JA46</accession>
<evidence type="ECO:0000256" key="1">
    <source>
        <dbReference type="SAM" id="MobiDB-lite"/>
    </source>
</evidence>
<gene>
    <name evidence="2" type="ORF">BaRGS_00037038</name>
</gene>
<evidence type="ECO:0008006" key="4">
    <source>
        <dbReference type="Google" id="ProtNLM"/>
    </source>
</evidence>
<comment type="caution">
    <text evidence="2">The sequence shown here is derived from an EMBL/GenBank/DDBJ whole genome shotgun (WGS) entry which is preliminary data.</text>
</comment>